<dbReference type="Proteomes" id="UP001360560">
    <property type="component" value="Unassembled WGS sequence"/>
</dbReference>
<evidence type="ECO:0000313" key="11">
    <source>
        <dbReference type="Proteomes" id="UP001360560"/>
    </source>
</evidence>
<keyword evidence="7 9" id="KW-0539">Nucleus</keyword>
<dbReference type="GO" id="GO:0003712">
    <property type="term" value="F:transcription coregulator activity"/>
    <property type="evidence" value="ECO:0007669"/>
    <property type="project" value="InterPro"/>
</dbReference>
<dbReference type="Pfam" id="PF09748">
    <property type="entry name" value="Med10"/>
    <property type="match status" value="1"/>
</dbReference>
<dbReference type="InterPro" id="IPR019145">
    <property type="entry name" value="Mediator_Med10"/>
</dbReference>
<keyword evidence="11" id="KW-1185">Reference proteome</keyword>
<evidence type="ECO:0000256" key="7">
    <source>
        <dbReference type="ARBA" id="ARBA00023242"/>
    </source>
</evidence>
<evidence type="ECO:0000256" key="1">
    <source>
        <dbReference type="ARBA" id="ARBA00004123"/>
    </source>
</evidence>
<keyword evidence="4 9" id="KW-0805">Transcription regulation</keyword>
<comment type="subcellular location">
    <subcellularLocation>
        <location evidence="1 9">Nucleus</location>
    </subcellularLocation>
</comment>
<sequence>MTTEPKTAAEATDLSKEVIAALDQTGQQISQIVESFIELGVLVHDFQAAETSTESLAYRLNQTVEQLQSLTNSHKAELSQIPIPMDVLHYIEDGRNPNVYTREFVESTKKSNQHLRGKSIAFKQLRDILGNKIAVEFPELTDTIEHVYKRTD</sequence>
<dbReference type="PANTHER" id="PTHR13345">
    <property type="entry name" value="MEDIATOR OF RNA POLYMERASE II TRANSCRIPTION SUBUNIT 10"/>
    <property type="match status" value="1"/>
</dbReference>
<reference evidence="10 11" key="1">
    <citation type="journal article" date="2023" name="Elife">
        <title>Identification of key yeast species and microbe-microbe interactions impacting larval growth of Drosophila in the wild.</title>
        <authorList>
            <person name="Mure A."/>
            <person name="Sugiura Y."/>
            <person name="Maeda R."/>
            <person name="Honda K."/>
            <person name="Sakurai N."/>
            <person name="Takahashi Y."/>
            <person name="Watada M."/>
            <person name="Katoh T."/>
            <person name="Gotoh A."/>
            <person name="Gotoh Y."/>
            <person name="Taniguchi I."/>
            <person name="Nakamura K."/>
            <person name="Hayashi T."/>
            <person name="Katayama T."/>
            <person name="Uemura T."/>
            <person name="Hattori Y."/>
        </authorList>
    </citation>
    <scope>NUCLEOTIDE SEQUENCE [LARGE SCALE GENOMIC DNA]</scope>
    <source>
        <strain evidence="10 11">SC-9</strain>
    </source>
</reference>
<dbReference type="GO" id="GO:0006357">
    <property type="term" value="P:regulation of transcription by RNA polymerase II"/>
    <property type="evidence" value="ECO:0007669"/>
    <property type="project" value="InterPro"/>
</dbReference>
<gene>
    <name evidence="9" type="primary">MED10</name>
    <name evidence="10" type="ORF">DASC09_023610</name>
</gene>
<keyword evidence="6 9" id="KW-0804">Transcription</keyword>
<dbReference type="AlphaFoldDB" id="A0AAV5QK24"/>
<organism evidence="10 11">
    <name type="scientific">Saccharomycopsis crataegensis</name>
    <dbReference type="NCBI Taxonomy" id="43959"/>
    <lineage>
        <taxon>Eukaryota</taxon>
        <taxon>Fungi</taxon>
        <taxon>Dikarya</taxon>
        <taxon>Ascomycota</taxon>
        <taxon>Saccharomycotina</taxon>
        <taxon>Saccharomycetes</taxon>
        <taxon>Saccharomycopsidaceae</taxon>
        <taxon>Saccharomycopsis</taxon>
    </lineage>
</organism>
<protein>
    <recommendedName>
        <fullName evidence="3 9">Mediator of RNA polymerase II transcription subunit 10</fullName>
    </recommendedName>
    <alternativeName>
        <fullName evidence="8 9">Mediator complex subunit 10</fullName>
    </alternativeName>
</protein>
<name>A0AAV5QK24_9ASCO</name>
<comment type="subunit">
    <text evidence="9">Component of the Mediator complex.</text>
</comment>
<evidence type="ECO:0000313" key="10">
    <source>
        <dbReference type="EMBL" id="GMM35036.1"/>
    </source>
</evidence>
<dbReference type="GO" id="GO:0016592">
    <property type="term" value="C:mediator complex"/>
    <property type="evidence" value="ECO:0007669"/>
    <property type="project" value="InterPro"/>
</dbReference>
<evidence type="ECO:0000256" key="6">
    <source>
        <dbReference type="ARBA" id="ARBA00023163"/>
    </source>
</evidence>
<comment type="function">
    <text evidence="9">Component of the Mediator complex, a coactivator involved in the regulated transcription of nearly all RNA polymerase II-dependent genes. Mediator functions as a bridge to convey information from gene-specific regulatory proteins to the basal RNA polymerase II transcription machinery. Mediator is recruited to promoters by direct interactions with regulatory proteins and serves as a scaffold for the assembly of a functional preinitiation complex with RNA polymerase II and the general transcription factors.</text>
</comment>
<evidence type="ECO:0000256" key="4">
    <source>
        <dbReference type="ARBA" id="ARBA00023015"/>
    </source>
</evidence>
<evidence type="ECO:0000256" key="3">
    <source>
        <dbReference type="ARBA" id="ARBA00019617"/>
    </source>
</evidence>
<proteinExistence type="inferred from homology"/>
<comment type="similarity">
    <text evidence="2 9">Belongs to the Mediator complex subunit 10 family.</text>
</comment>
<dbReference type="EMBL" id="BTFZ01000004">
    <property type="protein sequence ID" value="GMM35036.1"/>
    <property type="molecule type" value="Genomic_DNA"/>
</dbReference>
<evidence type="ECO:0000256" key="9">
    <source>
        <dbReference type="RuleBase" id="RU364146"/>
    </source>
</evidence>
<evidence type="ECO:0000256" key="5">
    <source>
        <dbReference type="ARBA" id="ARBA00023159"/>
    </source>
</evidence>
<evidence type="ECO:0000256" key="2">
    <source>
        <dbReference type="ARBA" id="ARBA00005389"/>
    </source>
</evidence>
<evidence type="ECO:0000256" key="8">
    <source>
        <dbReference type="ARBA" id="ARBA00032004"/>
    </source>
</evidence>
<dbReference type="PANTHER" id="PTHR13345:SF13">
    <property type="entry name" value="MEDIATOR OF RNA POLYMERASE II TRANSCRIPTION SUBUNIT 10"/>
    <property type="match status" value="1"/>
</dbReference>
<comment type="caution">
    <text evidence="10">The sequence shown here is derived from an EMBL/GenBank/DDBJ whole genome shotgun (WGS) entry which is preliminary data.</text>
</comment>
<keyword evidence="5 9" id="KW-0010">Activator</keyword>
<accession>A0AAV5QK24</accession>